<dbReference type="Proteomes" id="UP000068016">
    <property type="component" value="Unassembled WGS sequence"/>
</dbReference>
<reference evidence="1 2" key="1">
    <citation type="submission" date="2015-11" db="EMBL/GenBank/DDBJ databases">
        <title>Expanding the genomic diversity of Burkholderia species for the development of highly accurate diagnostics.</title>
        <authorList>
            <person name="Sahl J."/>
            <person name="Keim P."/>
            <person name="Wagner D."/>
        </authorList>
    </citation>
    <scope>NUCLEOTIDE SEQUENCE [LARGE SCALE GENOMIC DNA]</scope>
    <source>
        <strain evidence="1 2">MSMB793WGS</strain>
    </source>
</reference>
<name>A0A119VNC0_9BURK</name>
<dbReference type="EMBL" id="LPLZ01000022">
    <property type="protein sequence ID" value="KWN20969.1"/>
    <property type="molecule type" value="Genomic_DNA"/>
</dbReference>
<dbReference type="AlphaFoldDB" id="A0A119VNC0"/>
<proteinExistence type="predicted"/>
<gene>
    <name evidence="1" type="ORF">WT83_06100</name>
</gene>
<evidence type="ECO:0000313" key="2">
    <source>
        <dbReference type="Proteomes" id="UP000068016"/>
    </source>
</evidence>
<organism evidence="1 2">
    <name type="scientific">Burkholderia territorii</name>
    <dbReference type="NCBI Taxonomy" id="1503055"/>
    <lineage>
        <taxon>Bacteria</taxon>
        <taxon>Pseudomonadati</taxon>
        <taxon>Pseudomonadota</taxon>
        <taxon>Betaproteobacteria</taxon>
        <taxon>Burkholderiales</taxon>
        <taxon>Burkholderiaceae</taxon>
        <taxon>Burkholderia</taxon>
        <taxon>Burkholderia cepacia complex</taxon>
    </lineage>
</organism>
<sequence>MKVAVQSRAACIAVQRAVRGVNQRFSSFAGYASARGIGMHATKPCGPALIASSVSRSQPMKQAKAKPPTSAIAHANAIPPAAVEPVGNVGANPRGDWHRCGRAPVLADENGRMVAFSGRTFCPDAAIV</sequence>
<comment type="caution">
    <text evidence="1">The sequence shown here is derived from an EMBL/GenBank/DDBJ whole genome shotgun (WGS) entry which is preliminary data.</text>
</comment>
<protein>
    <submittedName>
        <fullName evidence="1">Uncharacterized protein</fullName>
    </submittedName>
</protein>
<evidence type="ECO:0000313" key="1">
    <source>
        <dbReference type="EMBL" id="KWN20969.1"/>
    </source>
</evidence>
<accession>A0A119VNC0</accession>